<organism evidence="1 2">
    <name type="scientific">Mesoplasma chauliocola</name>
    <dbReference type="NCBI Taxonomy" id="216427"/>
    <lineage>
        <taxon>Bacteria</taxon>
        <taxon>Bacillati</taxon>
        <taxon>Mycoplasmatota</taxon>
        <taxon>Mollicutes</taxon>
        <taxon>Entomoplasmatales</taxon>
        <taxon>Entomoplasmataceae</taxon>
        <taxon>Mesoplasma</taxon>
    </lineage>
</organism>
<evidence type="ECO:0000313" key="1">
    <source>
        <dbReference type="EMBL" id="ASZ09046.1"/>
    </source>
</evidence>
<dbReference type="Gene3D" id="1.10.10.10">
    <property type="entry name" value="Winged helix-like DNA-binding domain superfamily/Winged helix DNA-binding domain"/>
    <property type="match status" value="1"/>
</dbReference>
<proteinExistence type="predicted"/>
<dbReference type="SUPFAM" id="SSF46689">
    <property type="entry name" value="Homeodomain-like"/>
    <property type="match status" value="1"/>
</dbReference>
<dbReference type="SUPFAM" id="SSF53697">
    <property type="entry name" value="SIS domain"/>
    <property type="match status" value="1"/>
</dbReference>
<dbReference type="Gene3D" id="3.40.50.10490">
    <property type="entry name" value="Glucose-6-phosphate isomerase like protein, domain 1"/>
    <property type="match status" value="1"/>
</dbReference>
<dbReference type="KEGG" id="mchc:CK556_01580"/>
<accession>A0A249SN17</accession>
<dbReference type="STRING" id="1336232.GCA_000518825_00254"/>
<dbReference type="Proteomes" id="UP000232229">
    <property type="component" value="Chromosome"/>
</dbReference>
<dbReference type="InterPro" id="IPR046348">
    <property type="entry name" value="SIS_dom_sf"/>
</dbReference>
<dbReference type="AlphaFoldDB" id="A0A249SN17"/>
<dbReference type="EMBL" id="CP023173">
    <property type="protein sequence ID" value="ASZ09046.1"/>
    <property type="molecule type" value="Genomic_DNA"/>
</dbReference>
<protein>
    <recommendedName>
        <fullName evidence="3">MurR/RpiR family transcriptional regulator</fullName>
    </recommendedName>
</protein>
<name>A0A249SN17_9MOLU</name>
<evidence type="ECO:0000313" key="2">
    <source>
        <dbReference type="Proteomes" id="UP000232229"/>
    </source>
</evidence>
<dbReference type="GO" id="GO:1901135">
    <property type="term" value="P:carbohydrate derivative metabolic process"/>
    <property type="evidence" value="ECO:0007669"/>
    <property type="project" value="InterPro"/>
</dbReference>
<reference evidence="1 2" key="1">
    <citation type="submission" date="2017-08" db="EMBL/GenBank/DDBJ databases">
        <title>Complete Genome Sequence of Mesoplasma chauliocola.</title>
        <authorList>
            <person name="Knight T.F.Jr."/>
            <person name="Citino T."/>
        </authorList>
    </citation>
    <scope>NUCLEOTIDE SEQUENCE [LARGE SCALE GENOMIC DNA]</scope>
    <source>
        <strain evidence="1 2">CHPA-2</strain>
    </source>
</reference>
<keyword evidence="2" id="KW-1185">Reference proteome</keyword>
<dbReference type="InterPro" id="IPR009057">
    <property type="entry name" value="Homeodomain-like_sf"/>
</dbReference>
<dbReference type="InterPro" id="IPR036388">
    <property type="entry name" value="WH-like_DNA-bd_sf"/>
</dbReference>
<gene>
    <name evidence="1" type="ORF">CK556_01580</name>
</gene>
<evidence type="ECO:0008006" key="3">
    <source>
        <dbReference type="Google" id="ProtNLM"/>
    </source>
</evidence>
<sequence>MNLKEKLNNFILEEPKNTPKYLISKSLLNYLKDKTKPTISQIAEDSFLNKSSITTFSKKMGYDGFKNLIETLWFEEEKYFNFKNINNSIHNGKQTYISLIEQIYEQKNEIDKVSELLNSFKEILFFSSYQTRTIVDVFHQELVWAGYNSKFLPSENNGKIVTEANEKSVCIFIVSGLDNKSLELSYNKLKEKNIPIVLISTKSQMKKFFDPFVYIHIPSSESEIREWTKIISLNTIFSLIESKNSEINVNLKNKFSESYLW</sequence>
<dbReference type="GO" id="GO:0097367">
    <property type="term" value="F:carbohydrate derivative binding"/>
    <property type="evidence" value="ECO:0007669"/>
    <property type="project" value="InterPro"/>
</dbReference>
<dbReference type="RefSeq" id="WP_027875329.1">
    <property type="nucleotide sequence ID" value="NZ_CP023173.1"/>
</dbReference>